<evidence type="ECO:0000256" key="12">
    <source>
        <dbReference type="ARBA" id="ARBA00023211"/>
    </source>
</evidence>
<evidence type="ECO:0000256" key="13">
    <source>
        <dbReference type="ARBA" id="ARBA00023426"/>
    </source>
</evidence>
<comment type="PTM">
    <text evidence="15">Transiently phosphorylated on a His residue during the reaction cycle. Phosphorylation strongly increases the affinity for substrates and increases the rate of nicotinate D-ribonucleotide production. Dephosphorylation regenerates the low-affinity form of the enzyme, leading to product release.</text>
</comment>
<dbReference type="InterPro" id="IPR013785">
    <property type="entry name" value="Aldolase_TIM"/>
</dbReference>
<protein>
    <recommendedName>
        <fullName evidence="5 15">Nicotinate phosphoribosyltransferase</fullName>
        <ecNumber evidence="5 15">6.3.4.21</ecNumber>
    </recommendedName>
</protein>
<dbReference type="eggNOG" id="KOG2511">
    <property type="taxonomic scope" value="Eukaryota"/>
</dbReference>
<evidence type="ECO:0000256" key="2">
    <source>
        <dbReference type="ARBA" id="ARBA00001946"/>
    </source>
</evidence>
<evidence type="ECO:0000256" key="6">
    <source>
        <dbReference type="ARBA" id="ARBA00022553"/>
    </source>
</evidence>
<comment type="pathway">
    <text evidence="3 15">Cofactor biosynthesis; NAD(+) biosynthesis; nicotinate D-ribonucleotide from nicotinate: step 1/1.</text>
</comment>
<evidence type="ECO:0000256" key="14">
    <source>
        <dbReference type="ARBA" id="ARBA00048668"/>
    </source>
</evidence>
<proteinExistence type="inferred from homology"/>
<accession>A0A1Y5I3I4</accession>
<dbReference type="GO" id="GO:0005829">
    <property type="term" value="C:cytosol"/>
    <property type="evidence" value="ECO:0007669"/>
    <property type="project" value="TreeGrafter"/>
</dbReference>
<evidence type="ECO:0000256" key="15">
    <source>
        <dbReference type="RuleBase" id="RU365100"/>
    </source>
</evidence>
<keyword evidence="6" id="KW-0597">Phosphoprotein</keyword>
<dbReference type="SUPFAM" id="SSF51690">
    <property type="entry name" value="Nicotinate/Quinolinate PRTase C-terminal domain-like"/>
    <property type="match status" value="1"/>
</dbReference>
<reference evidence="18" key="1">
    <citation type="submission" date="2017-04" db="EMBL/GenBank/DDBJ databases">
        <title>Population genomics of picophytoplankton unveils novel chromosome hypervariability.</title>
        <authorList>
            <consortium name="DOE Joint Genome Institute"/>
            <person name="Blanc-Mathieu R."/>
            <person name="Krasovec M."/>
            <person name="Hebrard M."/>
            <person name="Yau S."/>
            <person name="Desgranges E."/>
            <person name="Martin J."/>
            <person name="Schackwitz W."/>
            <person name="Kuo A."/>
            <person name="Salin G."/>
            <person name="Donnadieu C."/>
            <person name="Desdevises Y."/>
            <person name="Sanchez-Ferandin S."/>
            <person name="Moreau H."/>
            <person name="Rivals E."/>
            <person name="Grigoriev I.V."/>
            <person name="Grimsley N."/>
            <person name="Eyre-Walker A."/>
            <person name="Piganeau G."/>
        </authorList>
    </citation>
    <scope>NUCLEOTIDE SEQUENCE [LARGE SCALE GENOMIC DNA]</scope>
    <source>
        <strain evidence="18">RCC 1115</strain>
    </source>
</reference>
<keyword evidence="18" id="KW-0328">Glycosyltransferase</keyword>
<dbReference type="InterPro" id="IPR041619">
    <property type="entry name" value="NAPRTase_C"/>
</dbReference>
<keyword evidence="7 15" id="KW-0436">Ligase</keyword>
<dbReference type="GO" id="GO:0046872">
    <property type="term" value="F:metal ion binding"/>
    <property type="evidence" value="ECO:0007669"/>
    <property type="project" value="UniProtKB-KW"/>
</dbReference>
<dbReference type="Pfam" id="PF17956">
    <property type="entry name" value="NAPRTase_C"/>
    <property type="match status" value="1"/>
</dbReference>
<dbReference type="AlphaFoldDB" id="A0A1Y5I3I4"/>
<dbReference type="GO" id="GO:0004516">
    <property type="term" value="F:nicotinate phosphoribosyltransferase activity"/>
    <property type="evidence" value="ECO:0007669"/>
    <property type="project" value="UniProtKB-UniRule"/>
</dbReference>
<keyword evidence="10" id="KW-0479">Metal-binding</keyword>
<keyword evidence="9 15" id="KW-0808">Transferase</keyword>
<comment type="similarity">
    <text evidence="4 15">Belongs to the NAPRTase family.</text>
</comment>
<evidence type="ECO:0000256" key="11">
    <source>
        <dbReference type="ARBA" id="ARBA00022842"/>
    </source>
</evidence>
<evidence type="ECO:0000256" key="7">
    <source>
        <dbReference type="ARBA" id="ARBA00022598"/>
    </source>
</evidence>
<dbReference type="FunFam" id="3.20.140.10:FF:000006">
    <property type="entry name" value="Nicotinate phosphoribosyltransferase"/>
    <property type="match status" value="1"/>
</dbReference>
<feature type="domain" description="Nicotinate phosphoribosyltransferase C-terminal" evidence="17">
    <location>
        <begin position="431"/>
        <end position="542"/>
    </location>
</feature>
<name>A0A1Y5I3I4_OSTTA</name>
<comment type="cofactor">
    <cofactor evidence="1">
        <name>Mn(2+)</name>
        <dbReference type="ChEBI" id="CHEBI:29035"/>
    </cofactor>
</comment>
<dbReference type="CDD" id="cd01570">
    <property type="entry name" value="NAPRTase_A"/>
    <property type="match status" value="1"/>
</dbReference>
<evidence type="ECO:0000259" key="17">
    <source>
        <dbReference type="Pfam" id="PF17956"/>
    </source>
</evidence>
<evidence type="ECO:0000256" key="5">
    <source>
        <dbReference type="ARBA" id="ARBA00013236"/>
    </source>
</evidence>
<gene>
    <name evidence="18" type="ORF">BE221DRAFT_62869</name>
</gene>
<dbReference type="Gene3D" id="3.20.140.10">
    <property type="entry name" value="nicotinate phosphoribosyltransferase"/>
    <property type="match status" value="2"/>
</dbReference>
<dbReference type="Pfam" id="PF17767">
    <property type="entry name" value="NAPRTase_N"/>
    <property type="match status" value="1"/>
</dbReference>
<dbReference type="NCBIfam" id="TIGR01513">
    <property type="entry name" value="NAPRTase_put"/>
    <property type="match status" value="1"/>
</dbReference>
<dbReference type="SUPFAM" id="SSF54675">
    <property type="entry name" value="Nicotinate/Quinolinate PRTase N-terminal domain-like"/>
    <property type="match status" value="1"/>
</dbReference>
<evidence type="ECO:0000256" key="8">
    <source>
        <dbReference type="ARBA" id="ARBA00022642"/>
    </source>
</evidence>
<dbReference type="InterPro" id="IPR006405">
    <property type="entry name" value="Nic_PRibTrfase_pncB"/>
</dbReference>
<keyword evidence="8 15" id="KW-0662">Pyridine nucleotide biosynthesis</keyword>
<evidence type="ECO:0000256" key="3">
    <source>
        <dbReference type="ARBA" id="ARBA00004952"/>
    </source>
</evidence>
<dbReference type="PANTHER" id="PTHR11098">
    <property type="entry name" value="NICOTINATE PHOSPHORIBOSYLTRANSFERASE"/>
    <property type="match status" value="1"/>
</dbReference>
<keyword evidence="11" id="KW-0460">Magnesium</keyword>
<dbReference type="InterPro" id="IPR036068">
    <property type="entry name" value="Nicotinate_pribotase-like_C"/>
</dbReference>
<dbReference type="GO" id="GO:0034355">
    <property type="term" value="P:NAD+ biosynthetic process via the salvage pathway"/>
    <property type="evidence" value="ECO:0007669"/>
    <property type="project" value="TreeGrafter"/>
</dbReference>
<dbReference type="EMBL" id="KZ155838">
    <property type="protein sequence ID" value="OUS42643.1"/>
    <property type="molecule type" value="Genomic_DNA"/>
</dbReference>
<evidence type="ECO:0000259" key="16">
    <source>
        <dbReference type="Pfam" id="PF17767"/>
    </source>
</evidence>
<dbReference type="InterPro" id="IPR040727">
    <property type="entry name" value="NAPRTase_N"/>
</dbReference>
<organism evidence="18">
    <name type="scientific">Ostreococcus tauri</name>
    <name type="common">Marine green alga</name>
    <dbReference type="NCBI Taxonomy" id="70448"/>
    <lineage>
        <taxon>Eukaryota</taxon>
        <taxon>Viridiplantae</taxon>
        <taxon>Chlorophyta</taxon>
        <taxon>Mamiellophyceae</taxon>
        <taxon>Mamiellales</taxon>
        <taxon>Bathycoccaceae</taxon>
        <taxon>Ostreococcus</taxon>
    </lineage>
</organism>
<dbReference type="FunFam" id="3.20.20.70:FF:000155">
    <property type="entry name" value="Nicotinate phosphoribosyltransferase"/>
    <property type="match status" value="1"/>
</dbReference>
<comment type="function">
    <text evidence="13">Catalyzes the first step in the biosynthesis of NAD from nicotinic acid, the ATP-dependent synthesis of beta-nicotinate D-ribonucleotide from nicotinate and 5-phospho-D-ribose 1-phosphate. Helps prevent cellular oxidative stress via its role in NAD biosynthesis.</text>
</comment>
<evidence type="ECO:0000313" key="18">
    <source>
        <dbReference type="EMBL" id="OUS42643.1"/>
    </source>
</evidence>
<dbReference type="UniPathway" id="UPA00253">
    <property type="reaction ID" value="UER00457"/>
</dbReference>
<dbReference type="Proteomes" id="UP000195557">
    <property type="component" value="Unassembled WGS sequence"/>
</dbReference>
<dbReference type="PANTHER" id="PTHR11098:SF1">
    <property type="entry name" value="NICOTINATE PHOSPHORIBOSYLTRANSFERASE"/>
    <property type="match status" value="1"/>
</dbReference>
<comment type="cofactor">
    <cofactor evidence="2">
        <name>Mg(2+)</name>
        <dbReference type="ChEBI" id="CHEBI:18420"/>
    </cofactor>
</comment>
<evidence type="ECO:0000256" key="9">
    <source>
        <dbReference type="ARBA" id="ARBA00022679"/>
    </source>
</evidence>
<dbReference type="PIRSF" id="PIRSF000484">
    <property type="entry name" value="NAPRT"/>
    <property type="match status" value="1"/>
</dbReference>
<dbReference type="EC" id="6.3.4.21" evidence="5 15"/>
<dbReference type="GO" id="GO:0016757">
    <property type="term" value="F:glycosyltransferase activity"/>
    <property type="evidence" value="ECO:0007669"/>
    <property type="project" value="UniProtKB-KW"/>
</dbReference>
<sequence>MRRKGRLPPCHNALVTALLTDTYQLTMAYAYWKNGTHERSATFELFFRKNPFDGEFTIFAGLEEALRFLSNFAFTEADCAYLRSTSIGQNMEGEFFDFLLGLDASKVRVYGQLEGSVVFPRVPLLRLEGPLATVQLFETTLLCLVNYASLVATNAARHRLVAGEDAQLLEFGLRRAQGVDGGISASRYSYLGGFDATSNVEAGRQFGIPIKGTHAHSYVQSHASWSTVKNPKLVSADGSTTCDDFPALVMEKLKQLEALRDDMDLELRWTDTNTSELAAFTTYALAFPGSFLALVDTYNVLKSGLPNFCAVALALRELGYSAVGIRLDSGDLSYLSKQTRSFLQSIERLLGTKIADRLSEVSITASNDIHEAVLYSLRQHGHEIDAFGIGTHLVTCYEQPALGCVYKLVEIDDTPRIKLSEDIAKVTIPGRKKGYRLFSQTGEAIVDVMTRDDEPAPKVGERMLIRHPFEESKRAYVVPSKVEPLFNLVWDREHGTQESLDLTLETSRRRCKESIQQLRADHLRYTNPTPYKVSVSAALYDFIRDLWFAEAPVGELR</sequence>
<evidence type="ECO:0000256" key="1">
    <source>
        <dbReference type="ARBA" id="ARBA00001936"/>
    </source>
</evidence>
<comment type="catalytic activity">
    <reaction evidence="14 15">
        <text>5-phospho-alpha-D-ribose 1-diphosphate + nicotinate + ATP + H2O = nicotinate beta-D-ribonucleotide + ADP + phosphate + diphosphate</text>
        <dbReference type="Rhea" id="RHEA:36163"/>
        <dbReference type="ChEBI" id="CHEBI:15377"/>
        <dbReference type="ChEBI" id="CHEBI:30616"/>
        <dbReference type="ChEBI" id="CHEBI:32544"/>
        <dbReference type="ChEBI" id="CHEBI:33019"/>
        <dbReference type="ChEBI" id="CHEBI:43474"/>
        <dbReference type="ChEBI" id="CHEBI:57502"/>
        <dbReference type="ChEBI" id="CHEBI:58017"/>
        <dbReference type="ChEBI" id="CHEBI:456216"/>
        <dbReference type="EC" id="6.3.4.21"/>
    </reaction>
</comment>
<evidence type="ECO:0000256" key="10">
    <source>
        <dbReference type="ARBA" id="ARBA00022723"/>
    </source>
</evidence>
<keyword evidence="12" id="KW-0464">Manganese</keyword>
<feature type="domain" description="Nicotinate phosphoribosyltransferase N-terminal" evidence="16">
    <location>
        <begin position="18"/>
        <end position="146"/>
    </location>
</feature>
<dbReference type="InterPro" id="IPR007229">
    <property type="entry name" value="Nic_PRibTrfase-Fam"/>
</dbReference>
<dbReference type="Gene3D" id="3.20.20.70">
    <property type="entry name" value="Aldolase class I"/>
    <property type="match status" value="2"/>
</dbReference>
<evidence type="ECO:0000256" key="4">
    <source>
        <dbReference type="ARBA" id="ARBA00010897"/>
    </source>
</evidence>